<evidence type="ECO:0000313" key="2">
    <source>
        <dbReference type="EMBL" id="KAK9000447.1"/>
    </source>
</evidence>
<proteinExistence type="predicted"/>
<keyword evidence="1" id="KW-0472">Membrane</keyword>
<accession>A0ABR2QIE1</accession>
<keyword evidence="3" id="KW-1185">Reference proteome</keyword>
<protein>
    <recommendedName>
        <fullName evidence="4">DUF4408 domain-containing protein</fullName>
    </recommendedName>
</protein>
<evidence type="ECO:0000313" key="3">
    <source>
        <dbReference type="Proteomes" id="UP001396334"/>
    </source>
</evidence>
<evidence type="ECO:0008006" key="4">
    <source>
        <dbReference type="Google" id="ProtNLM"/>
    </source>
</evidence>
<dbReference type="EMBL" id="JBBPBN010000037">
    <property type="protein sequence ID" value="KAK9000447.1"/>
    <property type="molecule type" value="Genomic_DNA"/>
</dbReference>
<keyword evidence="1" id="KW-1133">Transmembrane helix</keyword>
<reference evidence="2 3" key="1">
    <citation type="journal article" date="2024" name="G3 (Bethesda)">
        <title>Genome assembly of Hibiscus sabdariffa L. provides insights into metabolisms of medicinal natural products.</title>
        <authorList>
            <person name="Kim T."/>
        </authorList>
    </citation>
    <scope>NUCLEOTIDE SEQUENCE [LARGE SCALE GENOMIC DNA]</scope>
    <source>
        <strain evidence="2">TK-2024</strain>
        <tissue evidence="2">Old leaves</tissue>
    </source>
</reference>
<dbReference type="PANTHER" id="PTHR33640:SF8">
    <property type="entry name" value="TRANSMEMBRANE PROTEIN"/>
    <property type="match status" value="1"/>
</dbReference>
<comment type="caution">
    <text evidence="2">The sequence shown here is derived from an EMBL/GenBank/DDBJ whole genome shotgun (WGS) entry which is preliminary data.</text>
</comment>
<sequence length="236" mass="27749">MDAFDLKLEKRNATLKHRQLRKVASLLRFVEFSVVLILMSRFTVHLPVVVKSSGEYFQYFQGLSMVIVSPRFVFIVGNVIVIILFVKAGQFSPQDPTSGTDLYDEFVERSKKNQMIHRYGIEYREKQSKKTVDDEKKLSLYVHTTSKGMIKSYRRTQSENLNRKNCNKACKQLRRSRSEKYIKHNDSNEKMAKSSYPEDGLSNEQFRNTVEAFIARQKKLLREEEEEYHVICKDLE</sequence>
<feature type="transmembrane region" description="Helical" evidence="1">
    <location>
        <begin position="64"/>
        <end position="86"/>
    </location>
</feature>
<organism evidence="2 3">
    <name type="scientific">Hibiscus sabdariffa</name>
    <name type="common">roselle</name>
    <dbReference type="NCBI Taxonomy" id="183260"/>
    <lineage>
        <taxon>Eukaryota</taxon>
        <taxon>Viridiplantae</taxon>
        <taxon>Streptophyta</taxon>
        <taxon>Embryophyta</taxon>
        <taxon>Tracheophyta</taxon>
        <taxon>Spermatophyta</taxon>
        <taxon>Magnoliopsida</taxon>
        <taxon>eudicotyledons</taxon>
        <taxon>Gunneridae</taxon>
        <taxon>Pentapetalae</taxon>
        <taxon>rosids</taxon>
        <taxon>malvids</taxon>
        <taxon>Malvales</taxon>
        <taxon>Malvaceae</taxon>
        <taxon>Malvoideae</taxon>
        <taxon>Hibiscus</taxon>
    </lineage>
</organism>
<keyword evidence="1" id="KW-0812">Transmembrane</keyword>
<dbReference type="Proteomes" id="UP001396334">
    <property type="component" value="Unassembled WGS sequence"/>
</dbReference>
<evidence type="ECO:0000256" key="1">
    <source>
        <dbReference type="SAM" id="Phobius"/>
    </source>
</evidence>
<gene>
    <name evidence="2" type="ORF">V6N11_080947</name>
</gene>
<feature type="transmembrane region" description="Helical" evidence="1">
    <location>
        <begin position="26"/>
        <end position="44"/>
    </location>
</feature>
<dbReference type="PANTHER" id="PTHR33640">
    <property type="entry name" value="TRANSMEMBRANE PROTEIN"/>
    <property type="match status" value="1"/>
</dbReference>
<name>A0ABR2QIE1_9ROSI</name>